<dbReference type="PANTHER" id="PTHR19446">
    <property type="entry name" value="REVERSE TRANSCRIPTASES"/>
    <property type="match status" value="1"/>
</dbReference>
<organism evidence="1 2">
    <name type="scientific">Branchiostoma lanceolatum</name>
    <name type="common">Common lancelet</name>
    <name type="synonym">Amphioxus lanceolatum</name>
    <dbReference type="NCBI Taxonomy" id="7740"/>
    <lineage>
        <taxon>Eukaryota</taxon>
        <taxon>Metazoa</taxon>
        <taxon>Chordata</taxon>
        <taxon>Cephalochordata</taxon>
        <taxon>Leptocardii</taxon>
        <taxon>Amphioxiformes</taxon>
        <taxon>Branchiostomatidae</taxon>
        <taxon>Branchiostoma</taxon>
    </lineage>
</organism>
<sequence length="341" mass="38460">MKMTQKSSNYWSRRELPTRPTLLTFLSLKESCLLLHMKPPPAETANHQEQQPLKEERDLAPTLEEVTKAVDKQISGKAAGVDGIPPEIWKHGGAALHSKLHEHFVSCWEQGKLPQDLRDAVIITLYKNKGEKADCSNYRGITLPSIAGKILARVLLNRLVPAVAENHLPESQCGFKANRGTTDMYLRSKEEQVNKELTSLPPDSVMTQVRGITQHTAQREFTACKERQVGKYQRLKSKHDNTGDTKRTIPLDKLDKWVINSSDKELSTSHKHILGKGLNFALTVTKIPTDHLIICMEQACRILKEDSADADELRAKAVDMIKKANYHLAISVMKRRKHCPI</sequence>
<dbReference type="EMBL" id="OV696694">
    <property type="protein sequence ID" value="CAH1274549.1"/>
    <property type="molecule type" value="Genomic_DNA"/>
</dbReference>
<keyword evidence="2" id="KW-1185">Reference proteome</keyword>
<evidence type="ECO:0000313" key="1">
    <source>
        <dbReference type="EMBL" id="CAH1274549.1"/>
    </source>
</evidence>
<dbReference type="Proteomes" id="UP000838412">
    <property type="component" value="Chromosome 9"/>
</dbReference>
<name>A0A8K0AEM5_BRALA</name>
<evidence type="ECO:0000313" key="2">
    <source>
        <dbReference type="Proteomes" id="UP000838412"/>
    </source>
</evidence>
<proteinExistence type="predicted"/>
<protein>
    <submittedName>
        <fullName evidence="1">Hypp5339 protein</fullName>
    </submittedName>
</protein>
<dbReference type="AlphaFoldDB" id="A0A8K0AEM5"/>
<reference evidence="1" key="1">
    <citation type="submission" date="2022-01" db="EMBL/GenBank/DDBJ databases">
        <authorList>
            <person name="Braso-Vives M."/>
        </authorList>
    </citation>
    <scope>NUCLEOTIDE SEQUENCE</scope>
</reference>
<gene>
    <name evidence="1" type="primary">Hypp5339</name>
    <name evidence="1" type="ORF">BLAG_LOCUS25544</name>
</gene>
<dbReference type="OrthoDB" id="10070415at2759"/>
<accession>A0A8K0AEM5</accession>